<protein>
    <submittedName>
        <fullName evidence="6">Archaeal primase DnaG/twinkle, TOPRIM domain</fullName>
    </submittedName>
</protein>
<feature type="domain" description="Toprim" evidence="1">
    <location>
        <begin position="174"/>
        <end position="258"/>
    </location>
</feature>
<dbReference type="EMBL" id="LR796855">
    <property type="protein sequence ID" value="CAB4170210.1"/>
    <property type="molecule type" value="Genomic_DNA"/>
</dbReference>
<name>A0A6J5RVJ6_9CAUD</name>
<dbReference type="EMBL" id="LR796302">
    <property type="protein sequence ID" value="CAB4135500.1"/>
    <property type="molecule type" value="Genomic_DNA"/>
</dbReference>
<reference evidence="6" key="1">
    <citation type="submission" date="2020-05" db="EMBL/GenBank/DDBJ databases">
        <authorList>
            <person name="Chiriac C."/>
            <person name="Salcher M."/>
            <person name="Ghai R."/>
            <person name="Kavagutti S V."/>
        </authorList>
    </citation>
    <scope>NUCLEOTIDE SEQUENCE</scope>
</reference>
<dbReference type="SUPFAM" id="SSF56731">
    <property type="entry name" value="DNA primase core"/>
    <property type="match status" value="1"/>
</dbReference>
<dbReference type="EMBL" id="LR796533">
    <property type="protein sequence ID" value="CAB4149840.1"/>
    <property type="molecule type" value="Genomic_DNA"/>
</dbReference>
<gene>
    <name evidence="5" type="ORF">UFOVP1078_30</name>
    <name evidence="6" type="ORF">UFOVP1317_20</name>
    <name evidence="7" type="ORF">UFOVP1429_15</name>
    <name evidence="2" type="ORF">UFOVP289_41</name>
    <name evidence="3" type="ORF">UFOVP547_6</name>
    <name evidence="4" type="ORF">UFOVP900_63</name>
</gene>
<dbReference type="Pfam" id="PF13662">
    <property type="entry name" value="Toprim_4"/>
    <property type="match status" value="1"/>
</dbReference>
<evidence type="ECO:0000259" key="1">
    <source>
        <dbReference type="PROSITE" id="PS50880"/>
    </source>
</evidence>
<dbReference type="CDD" id="cd01029">
    <property type="entry name" value="TOPRIM_primases"/>
    <property type="match status" value="1"/>
</dbReference>
<dbReference type="EMBL" id="LR797373">
    <property type="protein sequence ID" value="CAB4210419.1"/>
    <property type="molecule type" value="Genomic_DNA"/>
</dbReference>
<dbReference type="InterPro" id="IPR034154">
    <property type="entry name" value="TOPRIM_DnaG/twinkle"/>
</dbReference>
<dbReference type="EMBL" id="LR797044">
    <property type="protein sequence ID" value="CAB4182890.1"/>
    <property type="molecule type" value="Genomic_DNA"/>
</dbReference>
<accession>A0A6J5RVJ6</accession>
<evidence type="ECO:0000313" key="5">
    <source>
        <dbReference type="EMBL" id="CAB4182890.1"/>
    </source>
</evidence>
<dbReference type="Gene3D" id="3.40.1360.10">
    <property type="match status" value="1"/>
</dbReference>
<evidence type="ECO:0000313" key="7">
    <source>
        <dbReference type="EMBL" id="CAB4210419.1"/>
    </source>
</evidence>
<dbReference type="InterPro" id="IPR006171">
    <property type="entry name" value="TOPRIM_dom"/>
</dbReference>
<proteinExistence type="predicted"/>
<evidence type="ECO:0000313" key="3">
    <source>
        <dbReference type="EMBL" id="CAB4149840.1"/>
    </source>
</evidence>
<organism evidence="6">
    <name type="scientific">uncultured Caudovirales phage</name>
    <dbReference type="NCBI Taxonomy" id="2100421"/>
    <lineage>
        <taxon>Viruses</taxon>
        <taxon>Duplodnaviria</taxon>
        <taxon>Heunggongvirae</taxon>
        <taxon>Uroviricota</taxon>
        <taxon>Caudoviricetes</taxon>
        <taxon>Peduoviridae</taxon>
        <taxon>Maltschvirus</taxon>
        <taxon>Maltschvirus maltsch</taxon>
    </lineage>
</organism>
<evidence type="ECO:0000313" key="4">
    <source>
        <dbReference type="EMBL" id="CAB4170210.1"/>
    </source>
</evidence>
<dbReference type="EMBL" id="LR797261">
    <property type="protein sequence ID" value="CAB4197591.1"/>
    <property type="molecule type" value="Genomic_DNA"/>
</dbReference>
<evidence type="ECO:0000313" key="2">
    <source>
        <dbReference type="EMBL" id="CAB4135500.1"/>
    </source>
</evidence>
<sequence>MIDRKLLQPYSALAIGEQINIDHEGCDAGVDRKKRLYIKHVVGGVVAYCHHCSDHGFWRELSTDGTVLRKWLFNETDDMPRVGRTDGFNLRPGNVHSAGIVNWLAKHHVFPTTDEQDRHYFKEFSNELYLPIHNYVKTQYGYQLRSFDPTKSKYKTTYYKKLSTGVSWFNKDTEVIVITEDYTSAYRVWRDTPHASVALLKTSIPDETINLLVHYKKVVIWLDPDEPGQKASLKILQRLMVCLPSKIKIKNMTSSLVPEPKNLTPDNLRKYFGL</sequence>
<dbReference type="PROSITE" id="PS50880">
    <property type="entry name" value="TOPRIM"/>
    <property type="match status" value="1"/>
</dbReference>
<evidence type="ECO:0000313" key="6">
    <source>
        <dbReference type="EMBL" id="CAB4197591.1"/>
    </source>
</evidence>